<dbReference type="SUPFAM" id="SSF52047">
    <property type="entry name" value="RNI-like"/>
    <property type="match status" value="1"/>
</dbReference>
<dbReference type="GO" id="GO:0031267">
    <property type="term" value="F:small GTPase binding"/>
    <property type="evidence" value="ECO:0007669"/>
    <property type="project" value="TreeGrafter"/>
</dbReference>
<evidence type="ECO:0008006" key="5">
    <source>
        <dbReference type="Google" id="ProtNLM"/>
    </source>
</evidence>
<evidence type="ECO:0000256" key="1">
    <source>
        <dbReference type="ARBA" id="ARBA00022468"/>
    </source>
</evidence>
<keyword evidence="3" id="KW-0677">Repeat</keyword>
<dbReference type="PANTHER" id="PTHR24113">
    <property type="entry name" value="RAN GTPASE-ACTIVATING PROTEIN 1"/>
    <property type="match status" value="1"/>
</dbReference>
<dbReference type="AlphaFoldDB" id="G0U8P1"/>
<protein>
    <recommendedName>
        <fullName evidence="5">Leucine-rich repeat protein (LRRP)</fullName>
    </recommendedName>
</protein>
<dbReference type="GO" id="GO:0048471">
    <property type="term" value="C:perinuclear region of cytoplasm"/>
    <property type="evidence" value="ECO:0007669"/>
    <property type="project" value="TreeGrafter"/>
</dbReference>
<dbReference type="OMA" id="AFKVPIQ"/>
<dbReference type="GO" id="GO:0005634">
    <property type="term" value="C:nucleus"/>
    <property type="evidence" value="ECO:0007669"/>
    <property type="project" value="TreeGrafter"/>
</dbReference>
<dbReference type="InterPro" id="IPR032675">
    <property type="entry name" value="LRR_dom_sf"/>
</dbReference>
<evidence type="ECO:0000256" key="3">
    <source>
        <dbReference type="ARBA" id="ARBA00022737"/>
    </source>
</evidence>
<dbReference type="Gene3D" id="3.80.10.10">
    <property type="entry name" value="Ribonuclease Inhibitor"/>
    <property type="match status" value="1"/>
</dbReference>
<dbReference type="InterPro" id="IPR027038">
    <property type="entry name" value="RanGap"/>
</dbReference>
<dbReference type="InterPro" id="IPR001611">
    <property type="entry name" value="Leu-rich_rpt"/>
</dbReference>
<dbReference type="Pfam" id="PF13516">
    <property type="entry name" value="LRR_6"/>
    <property type="match status" value="2"/>
</dbReference>
<name>G0U8P1_TRYVY</name>
<evidence type="ECO:0000256" key="2">
    <source>
        <dbReference type="ARBA" id="ARBA00022614"/>
    </source>
</evidence>
<keyword evidence="2" id="KW-0433">Leucine-rich repeat</keyword>
<gene>
    <name evidence="4" type="ORF">TVY486_1114520</name>
</gene>
<sequence>MSRKAHNPQKEASKNLGIPLALELGVDLELRRLLDSCGLLGDFITSFAKRVKLELQRVRDGDQTNVPLLPFFVHSEIPYRELKMLFTGVLPLYSFLRVIQLHHCAIGDNGILVIVEFIRGYRPPADKNPFGIQCVEFPGCQIGPVGAKHISTLLTENESIGRCILDFNPLGDAGVKVIASAVRWNGTLEELSLQHCGIESPGAEAIAEGVLSCSNVRSLSLRGNALGPEGIKHVGAALSVSSRIEVLDVADTRFGHSYEAVEALCHGVDAGGALTSIDMDFNTLTPDAVPLVAALPVKNKRIVELRVNERMDANYYSIIQNALEQNGKGRKKKKYARA</sequence>
<dbReference type="EMBL" id="HE573027">
    <property type="protein sequence ID" value="CCC53968.1"/>
    <property type="molecule type" value="Genomic_DNA"/>
</dbReference>
<dbReference type="VEuPathDB" id="TriTrypDB:TvY486_1114520"/>
<evidence type="ECO:0000313" key="4">
    <source>
        <dbReference type="EMBL" id="CCC53968.1"/>
    </source>
</evidence>
<dbReference type="GO" id="GO:0005829">
    <property type="term" value="C:cytosol"/>
    <property type="evidence" value="ECO:0007669"/>
    <property type="project" value="TreeGrafter"/>
</dbReference>
<dbReference type="PANTHER" id="PTHR24113:SF12">
    <property type="entry name" value="RAN GTPASE-ACTIVATING PROTEIN 1"/>
    <property type="match status" value="1"/>
</dbReference>
<keyword evidence="1" id="KW-0343">GTPase activation</keyword>
<proteinExistence type="predicted"/>
<dbReference type="GO" id="GO:0005096">
    <property type="term" value="F:GTPase activator activity"/>
    <property type="evidence" value="ECO:0007669"/>
    <property type="project" value="UniProtKB-KW"/>
</dbReference>
<accession>G0U8P1</accession>
<dbReference type="GO" id="GO:0006913">
    <property type="term" value="P:nucleocytoplasmic transport"/>
    <property type="evidence" value="ECO:0007669"/>
    <property type="project" value="TreeGrafter"/>
</dbReference>
<reference evidence="4" key="1">
    <citation type="journal article" date="2012" name="Proc. Natl. Acad. Sci. U.S.A.">
        <title>Antigenic diversity is generated by distinct evolutionary mechanisms in African trypanosome species.</title>
        <authorList>
            <person name="Jackson A.P."/>
            <person name="Berry A."/>
            <person name="Aslett M."/>
            <person name="Allison H.C."/>
            <person name="Burton P."/>
            <person name="Vavrova-Anderson J."/>
            <person name="Brown R."/>
            <person name="Browne H."/>
            <person name="Corton N."/>
            <person name="Hauser H."/>
            <person name="Gamble J."/>
            <person name="Gilderthorp R."/>
            <person name="Marcello L."/>
            <person name="McQuillan J."/>
            <person name="Otto T.D."/>
            <person name="Quail M.A."/>
            <person name="Sanders M.J."/>
            <person name="van Tonder A."/>
            <person name="Ginger M.L."/>
            <person name="Field M.C."/>
            <person name="Barry J.D."/>
            <person name="Hertz-Fowler C."/>
            <person name="Berriman M."/>
        </authorList>
    </citation>
    <scope>NUCLEOTIDE SEQUENCE</scope>
    <source>
        <strain evidence="4">Y486</strain>
    </source>
</reference>
<dbReference type="SMART" id="SM00368">
    <property type="entry name" value="LRR_RI"/>
    <property type="match status" value="5"/>
</dbReference>
<organism evidence="4">
    <name type="scientific">Trypanosoma vivax (strain Y486)</name>
    <dbReference type="NCBI Taxonomy" id="1055687"/>
    <lineage>
        <taxon>Eukaryota</taxon>
        <taxon>Discoba</taxon>
        <taxon>Euglenozoa</taxon>
        <taxon>Kinetoplastea</taxon>
        <taxon>Metakinetoplastina</taxon>
        <taxon>Trypanosomatida</taxon>
        <taxon>Trypanosomatidae</taxon>
        <taxon>Trypanosoma</taxon>
        <taxon>Duttonella</taxon>
    </lineage>
</organism>